<reference evidence="1" key="1">
    <citation type="journal article" date="2019" name="Science">
        <title>Mutation of a bHLH transcription factor allowed almond domestication.</title>
        <authorList>
            <person name="Sanchez-Perez R."/>
            <person name="Pavan S."/>
            <person name="Mazzeo R."/>
            <person name="Moldovan C."/>
            <person name="Aiese Cigliano R."/>
            <person name="Del Cueto J."/>
            <person name="Ricciardi F."/>
            <person name="Lotti C."/>
            <person name="Ricciardi L."/>
            <person name="Dicenta F."/>
            <person name="Lopez-Marques R.L."/>
            <person name="Lindberg Moller B."/>
        </authorList>
    </citation>
    <scope>NUCLEOTIDE SEQUENCE</scope>
</reference>
<protein>
    <submittedName>
        <fullName evidence="1">Uncharacterized protein</fullName>
    </submittedName>
</protein>
<dbReference type="PANTHER" id="PTHR35754:SF2">
    <property type="entry name" value="ATP SYNTHASE SUBUNIT B"/>
    <property type="match status" value="1"/>
</dbReference>
<gene>
    <name evidence="1" type="ORF">Prudu_1436S000400</name>
</gene>
<dbReference type="AlphaFoldDB" id="A0A5H2XU02"/>
<dbReference type="EMBL" id="AP021773">
    <property type="protein sequence ID" value="BBN70114.1"/>
    <property type="molecule type" value="Genomic_DNA"/>
</dbReference>
<accession>A0A5H2XU02</accession>
<name>A0A5H2XU02_PRUDU</name>
<proteinExistence type="predicted"/>
<sequence>MLTFLLHFLMKHPNGLMEKAMKKHKPESSSLDNSSEEMAMVGLDAMQRANSTLEDFILFYVSWDGYKQTTISIPISTCAFIHRKLHLSGENAAPRTVIELVGRPWETISMIQDEFKSGEGYWALERKLCYALINKTEISVEDVIKAINQKSFDYRVLNLLLYQLRGEEAKYIAEAEEKYNNLLKMLDPQLSLNYRRRCEEATKEGSADVYGI</sequence>
<organism evidence="1">
    <name type="scientific">Prunus dulcis</name>
    <name type="common">Almond</name>
    <name type="synonym">Amygdalus dulcis</name>
    <dbReference type="NCBI Taxonomy" id="3755"/>
    <lineage>
        <taxon>Eukaryota</taxon>
        <taxon>Viridiplantae</taxon>
        <taxon>Streptophyta</taxon>
        <taxon>Embryophyta</taxon>
        <taxon>Tracheophyta</taxon>
        <taxon>Spermatophyta</taxon>
        <taxon>Magnoliopsida</taxon>
        <taxon>eudicotyledons</taxon>
        <taxon>Gunneridae</taxon>
        <taxon>Pentapetalae</taxon>
        <taxon>rosids</taxon>
        <taxon>fabids</taxon>
        <taxon>Rosales</taxon>
        <taxon>Rosaceae</taxon>
        <taxon>Amygdaloideae</taxon>
        <taxon>Amygdaleae</taxon>
        <taxon>Prunus</taxon>
    </lineage>
</organism>
<dbReference type="PANTHER" id="PTHR35754">
    <property type="entry name" value="ATP SYNTHASE SUBUNIT B"/>
    <property type="match status" value="1"/>
</dbReference>
<evidence type="ECO:0000313" key="1">
    <source>
        <dbReference type="EMBL" id="BBN70114.1"/>
    </source>
</evidence>